<feature type="transmembrane region" description="Helical" evidence="6">
    <location>
        <begin position="161"/>
        <end position="177"/>
    </location>
</feature>
<sequence>MTSNQRLSGIIMALSAAIFWGISGTCAQFLFEQKQVDTAWLVCVRLLIAGAILLGISLSRQNTDAFAIWKNPSEAAQLLLFSIFGMLAVQYTYFYSIRLSNAATATVLQYIGPLFVVAFYAIKHRRWPILAEYASLLLALGGTFLLVTHGSFEKLVISEQALVWGVLSALTLAYYTIQPVQLLRKYDAATITGWGMFIGGLVFSFFVPPWKTSGQWDGATWAAFLYIIIFGSLLAFYFFLTSVTRIGATTASLLCSVEPLSAALVAVLWLNVPFGKMDWLGTACILLTIILLTLGTKPRKTSAQNNPA</sequence>
<evidence type="ECO:0000313" key="9">
    <source>
        <dbReference type="Proteomes" id="UP000765802"/>
    </source>
</evidence>
<dbReference type="InterPro" id="IPR037185">
    <property type="entry name" value="EmrE-like"/>
</dbReference>
<feature type="transmembrane region" description="Helical" evidence="6">
    <location>
        <begin position="129"/>
        <end position="149"/>
    </location>
</feature>
<dbReference type="RefSeq" id="WP_187256655.1">
    <property type="nucleotide sequence ID" value="NZ_JBHULF010000014.1"/>
</dbReference>
<organism evidence="8 9">
    <name type="scientific">Flavihumibacter stibioxidans</name>
    <dbReference type="NCBI Taxonomy" id="1834163"/>
    <lineage>
        <taxon>Bacteria</taxon>
        <taxon>Pseudomonadati</taxon>
        <taxon>Bacteroidota</taxon>
        <taxon>Chitinophagia</taxon>
        <taxon>Chitinophagales</taxon>
        <taxon>Chitinophagaceae</taxon>
        <taxon>Flavihumibacter</taxon>
    </lineage>
</organism>
<feature type="domain" description="EamA" evidence="7">
    <location>
        <begin position="8"/>
        <end position="147"/>
    </location>
</feature>
<keyword evidence="3 6" id="KW-0812">Transmembrane</keyword>
<gene>
    <name evidence="8" type="ORF">BC349_09950</name>
</gene>
<evidence type="ECO:0000256" key="5">
    <source>
        <dbReference type="ARBA" id="ARBA00023136"/>
    </source>
</evidence>
<feature type="domain" description="EamA" evidence="7">
    <location>
        <begin position="162"/>
        <end position="293"/>
    </location>
</feature>
<accession>A0ABR7M8J2</accession>
<feature type="transmembrane region" description="Helical" evidence="6">
    <location>
        <begin position="7"/>
        <end position="31"/>
    </location>
</feature>
<dbReference type="InterPro" id="IPR050638">
    <property type="entry name" value="AA-Vitamin_Transporters"/>
</dbReference>
<name>A0ABR7M8J2_9BACT</name>
<protein>
    <submittedName>
        <fullName evidence="8">Transporter</fullName>
    </submittedName>
</protein>
<dbReference type="PANTHER" id="PTHR32322">
    <property type="entry name" value="INNER MEMBRANE TRANSPORTER"/>
    <property type="match status" value="1"/>
</dbReference>
<evidence type="ECO:0000256" key="2">
    <source>
        <dbReference type="ARBA" id="ARBA00022475"/>
    </source>
</evidence>
<comment type="subcellular location">
    <subcellularLocation>
        <location evidence="1">Cell membrane</location>
        <topology evidence="1">Multi-pass membrane protein</topology>
    </subcellularLocation>
</comment>
<keyword evidence="2" id="KW-1003">Cell membrane</keyword>
<dbReference type="EMBL" id="MBUA01000012">
    <property type="protein sequence ID" value="MBC6491355.1"/>
    <property type="molecule type" value="Genomic_DNA"/>
</dbReference>
<dbReference type="Pfam" id="PF00892">
    <property type="entry name" value="EamA"/>
    <property type="match status" value="2"/>
</dbReference>
<proteinExistence type="predicted"/>
<evidence type="ECO:0000256" key="6">
    <source>
        <dbReference type="SAM" id="Phobius"/>
    </source>
</evidence>
<keyword evidence="4 6" id="KW-1133">Transmembrane helix</keyword>
<evidence type="ECO:0000256" key="4">
    <source>
        <dbReference type="ARBA" id="ARBA00022989"/>
    </source>
</evidence>
<evidence type="ECO:0000256" key="1">
    <source>
        <dbReference type="ARBA" id="ARBA00004651"/>
    </source>
</evidence>
<evidence type="ECO:0000313" key="8">
    <source>
        <dbReference type="EMBL" id="MBC6491355.1"/>
    </source>
</evidence>
<feature type="transmembrane region" description="Helical" evidence="6">
    <location>
        <begin position="102"/>
        <end position="122"/>
    </location>
</feature>
<feature type="transmembrane region" description="Helical" evidence="6">
    <location>
        <begin position="219"/>
        <end position="239"/>
    </location>
</feature>
<reference evidence="8 9" key="1">
    <citation type="submission" date="2016-07" db="EMBL/GenBank/DDBJ databases">
        <title>Genome analysis of Flavihumibacter stibioxidans YS-17.</title>
        <authorList>
            <person name="Shi K."/>
            <person name="Han Y."/>
            <person name="Wang G."/>
        </authorList>
    </citation>
    <scope>NUCLEOTIDE SEQUENCE [LARGE SCALE GENOMIC DNA]</scope>
    <source>
        <strain evidence="8 9">YS-17</strain>
    </source>
</reference>
<keyword evidence="9" id="KW-1185">Reference proteome</keyword>
<dbReference type="SUPFAM" id="SSF103481">
    <property type="entry name" value="Multidrug resistance efflux transporter EmrE"/>
    <property type="match status" value="2"/>
</dbReference>
<dbReference type="Proteomes" id="UP000765802">
    <property type="component" value="Unassembled WGS sequence"/>
</dbReference>
<feature type="transmembrane region" description="Helical" evidence="6">
    <location>
        <begin position="277"/>
        <end position="295"/>
    </location>
</feature>
<evidence type="ECO:0000256" key="3">
    <source>
        <dbReference type="ARBA" id="ARBA00022692"/>
    </source>
</evidence>
<evidence type="ECO:0000259" key="7">
    <source>
        <dbReference type="Pfam" id="PF00892"/>
    </source>
</evidence>
<comment type="caution">
    <text evidence="8">The sequence shown here is derived from an EMBL/GenBank/DDBJ whole genome shotgun (WGS) entry which is preliminary data.</text>
</comment>
<feature type="transmembrane region" description="Helical" evidence="6">
    <location>
        <begin position="37"/>
        <end position="58"/>
    </location>
</feature>
<keyword evidence="5 6" id="KW-0472">Membrane</keyword>
<dbReference type="InterPro" id="IPR000620">
    <property type="entry name" value="EamA_dom"/>
</dbReference>
<feature type="transmembrane region" description="Helical" evidence="6">
    <location>
        <begin position="78"/>
        <end position="96"/>
    </location>
</feature>
<feature type="transmembrane region" description="Helical" evidence="6">
    <location>
        <begin position="189"/>
        <end position="207"/>
    </location>
</feature>
<feature type="transmembrane region" description="Helical" evidence="6">
    <location>
        <begin position="251"/>
        <end position="271"/>
    </location>
</feature>
<dbReference type="PANTHER" id="PTHR32322:SF18">
    <property type="entry name" value="S-ADENOSYLMETHIONINE_S-ADENOSYLHOMOCYSTEINE TRANSPORTER"/>
    <property type="match status" value="1"/>
</dbReference>